<evidence type="ECO:0000313" key="6">
    <source>
        <dbReference type="EMBL" id="AEV29314.1"/>
    </source>
</evidence>
<dbReference type="AlphaFoldDB" id="G8QVM2"/>
<dbReference type="InterPro" id="IPR010982">
    <property type="entry name" value="Lambda_DNA-bd_dom_sf"/>
</dbReference>
<evidence type="ECO:0000313" key="7">
    <source>
        <dbReference type="Proteomes" id="UP000005632"/>
    </source>
</evidence>
<keyword evidence="3" id="KW-0238">DNA-binding</keyword>
<dbReference type="PANTHER" id="PTHR30146">
    <property type="entry name" value="LACI-RELATED TRANSCRIPTIONAL REPRESSOR"/>
    <property type="match status" value="1"/>
</dbReference>
<reference evidence="6 7" key="1">
    <citation type="submission" date="2011-11" db="EMBL/GenBank/DDBJ databases">
        <title>Complete sequence of Spirochaeta sp. grapes.</title>
        <authorList>
            <consortium name="US DOE Joint Genome Institute"/>
            <person name="Lucas S."/>
            <person name="Han J."/>
            <person name="Lapidus A."/>
            <person name="Cheng J.-F."/>
            <person name="Goodwin L."/>
            <person name="Pitluck S."/>
            <person name="Peters L."/>
            <person name="Ovchinnikova G."/>
            <person name="Munk A.C."/>
            <person name="Detter J.C."/>
            <person name="Han C."/>
            <person name="Tapia R."/>
            <person name="Land M."/>
            <person name="Hauser L."/>
            <person name="Kyrpides N."/>
            <person name="Ivanova N."/>
            <person name="Pagani I."/>
            <person name="Ritalahtilisa K."/>
            <person name="Loeffler F."/>
            <person name="Woyke T."/>
        </authorList>
    </citation>
    <scope>NUCLEOTIDE SEQUENCE [LARGE SCALE GENOMIC DNA]</scope>
    <source>
        <strain evidence="7">ATCC BAA-1885 / DSM 22778 / Grapes</strain>
    </source>
</reference>
<dbReference type="STRING" id="158190.SpiGrapes_1504"/>
<dbReference type="KEGG" id="sgp:SpiGrapes_1504"/>
<dbReference type="CDD" id="cd01392">
    <property type="entry name" value="HTH_LacI"/>
    <property type="match status" value="1"/>
</dbReference>
<dbReference type="EMBL" id="CP003155">
    <property type="protein sequence ID" value="AEV29314.1"/>
    <property type="molecule type" value="Genomic_DNA"/>
</dbReference>
<dbReference type="eggNOG" id="COG1609">
    <property type="taxonomic scope" value="Bacteria"/>
</dbReference>
<evidence type="ECO:0000256" key="2">
    <source>
        <dbReference type="ARBA" id="ARBA00023015"/>
    </source>
</evidence>
<keyword evidence="7" id="KW-1185">Reference proteome</keyword>
<keyword evidence="4" id="KW-0804">Transcription</keyword>
<evidence type="ECO:0000259" key="5">
    <source>
        <dbReference type="PROSITE" id="PS50932"/>
    </source>
</evidence>
<dbReference type="CDD" id="cd06267">
    <property type="entry name" value="PBP1_LacI_sugar_binding-like"/>
    <property type="match status" value="1"/>
</dbReference>
<keyword evidence="2" id="KW-0805">Transcription regulation</keyword>
<evidence type="ECO:0000256" key="4">
    <source>
        <dbReference type="ARBA" id="ARBA00023163"/>
    </source>
</evidence>
<dbReference type="PROSITE" id="PS50932">
    <property type="entry name" value="HTH_LACI_2"/>
    <property type="match status" value="1"/>
</dbReference>
<dbReference type="SUPFAM" id="SSF53822">
    <property type="entry name" value="Periplasmic binding protein-like I"/>
    <property type="match status" value="1"/>
</dbReference>
<dbReference type="HOGENOM" id="CLU_037628_6_0_12"/>
<gene>
    <name evidence="6" type="ordered locus">SpiGrapes_1504</name>
</gene>
<evidence type="ECO:0000256" key="3">
    <source>
        <dbReference type="ARBA" id="ARBA00023125"/>
    </source>
</evidence>
<dbReference type="InterPro" id="IPR046335">
    <property type="entry name" value="LacI/GalR-like_sensor"/>
</dbReference>
<dbReference type="Gene3D" id="1.10.260.40">
    <property type="entry name" value="lambda repressor-like DNA-binding domains"/>
    <property type="match status" value="1"/>
</dbReference>
<proteinExistence type="predicted"/>
<dbReference type="Pfam" id="PF00356">
    <property type="entry name" value="LacI"/>
    <property type="match status" value="1"/>
</dbReference>
<dbReference type="Proteomes" id="UP000005632">
    <property type="component" value="Chromosome"/>
</dbReference>
<dbReference type="InterPro" id="IPR000843">
    <property type="entry name" value="HTH_LacI"/>
</dbReference>
<evidence type="ECO:0000256" key="1">
    <source>
        <dbReference type="ARBA" id="ARBA00022491"/>
    </source>
</evidence>
<dbReference type="SMART" id="SM00354">
    <property type="entry name" value="HTH_LACI"/>
    <property type="match status" value="1"/>
</dbReference>
<dbReference type="OrthoDB" id="9784962at2"/>
<organism evidence="6 7">
    <name type="scientific">Sphaerochaeta pleomorpha (strain ATCC BAA-1885 / DSM 22778 / Grapes)</name>
    <dbReference type="NCBI Taxonomy" id="158190"/>
    <lineage>
        <taxon>Bacteria</taxon>
        <taxon>Pseudomonadati</taxon>
        <taxon>Spirochaetota</taxon>
        <taxon>Spirochaetia</taxon>
        <taxon>Spirochaetales</taxon>
        <taxon>Sphaerochaetaceae</taxon>
        <taxon>Sphaerochaeta</taxon>
    </lineage>
</organism>
<protein>
    <submittedName>
        <fullName evidence="6">Transcriptional regulator</fullName>
    </submittedName>
</protein>
<dbReference type="Pfam" id="PF13377">
    <property type="entry name" value="Peripla_BP_3"/>
    <property type="match status" value="1"/>
</dbReference>
<dbReference type="SUPFAM" id="SSF47413">
    <property type="entry name" value="lambda repressor-like DNA-binding domains"/>
    <property type="match status" value="1"/>
</dbReference>
<sequence length="339" mass="38613">MSDDIKRVTRKDVAELAGVTPTIVSYVINDNRYVDTVKKKRVLAAIKELGYRPNSFARALKGKQSNHILFIVDDLLSSHFAKIIKKMDSWAYEKGSFISLCESQNSDEFVSQIYQRYFDAVIIASGTFRQKYIQQLIDTDIPVVLLEMRNYSKLHGEFALINSGLYEGARLCTRTLLEKGRKNLVYVHSRFVENNEFILEEDFRYHGFTDELKVAGIDSYRIIQGYHDKIELEETIGCLLDSGFRIDGIFGRTDSEAIPAMHILQQRGYDLPADCSVIGVNNSDLCNYVQPSLSSLDINRGEIGEAAKHLLDKMLSHQNLDKDELHISLTAELIKRESL</sequence>
<dbReference type="PANTHER" id="PTHR30146:SF95">
    <property type="entry name" value="RIBOSE OPERON REPRESSOR"/>
    <property type="match status" value="1"/>
</dbReference>
<dbReference type="GO" id="GO:0000976">
    <property type="term" value="F:transcription cis-regulatory region binding"/>
    <property type="evidence" value="ECO:0007669"/>
    <property type="project" value="TreeGrafter"/>
</dbReference>
<name>G8QVM2_SPHPG</name>
<dbReference type="Gene3D" id="3.40.50.2300">
    <property type="match status" value="2"/>
</dbReference>
<dbReference type="GO" id="GO:0003700">
    <property type="term" value="F:DNA-binding transcription factor activity"/>
    <property type="evidence" value="ECO:0007669"/>
    <property type="project" value="TreeGrafter"/>
</dbReference>
<accession>G8QVM2</accession>
<feature type="domain" description="HTH lacI-type" evidence="5">
    <location>
        <begin position="8"/>
        <end position="62"/>
    </location>
</feature>
<dbReference type="RefSeq" id="WP_014270162.1">
    <property type="nucleotide sequence ID" value="NC_016633.1"/>
</dbReference>
<dbReference type="InterPro" id="IPR028082">
    <property type="entry name" value="Peripla_BP_I"/>
</dbReference>
<keyword evidence="1" id="KW-0678">Repressor</keyword>